<gene>
    <name evidence="2" type="ORF">TIFTF001_014209</name>
</gene>
<evidence type="ECO:0000259" key="1">
    <source>
        <dbReference type="Pfam" id="PF03822"/>
    </source>
</evidence>
<evidence type="ECO:0000313" key="3">
    <source>
        <dbReference type="Proteomes" id="UP001187192"/>
    </source>
</evidence>
<feature type="domain" description="NAF" evidence="1">
    <location>
        <begin position="45"/>
        <end position="80"/>
    </location>
</feature>
<evidence type="ECO:0000313" key="2">
    <source>
        <dbReference type="EMBL" id="GMN45021.1"/>
    </source>
</evidence>
<comment type="caution">
    <text evidence="2">The sequence shown here is derived from an EMBL/GenBank/DDBJ whole genome shotgun (WGS) entry which is preliminary data.</text>
</comment>
<dbReference type="Gene3D" id="3.30.310.80">
    <property type="entry name" value="Kinase associated domain 1, KA1"/>
    <property type="match status" value="1"/>
</dbReference>
<keyword evidence="3" id="KW-1185">Reference proteome</keyword>
<sequence length="131" mass="14728">MEPTTPPPIQTTTDLLALSLDFVGNHYQRRESLSFHLYHCLYRHLSSMSLGFDLSSLFESKRKVASMFTSRCSASTIMAKGLSFRVLKVKDFQVRLQGCSEGRKGRLSAIIRGLYCSSFRVVSCSFMACPT</sequence>
<dbReference type="EMBL" id="BTGU01000019">
    <property type="protein sequence ID" value="GMN45021.1"/>
    <property type="molecule type" value="Genomic_DNA"/>
</dbReference>
<protein>
    <recommendedName>
        <fullName evidence="1">NAF domain-containing protein</fullName>
    </recommendedName>
</protein>
<dbReference type="GO" id="GO:0007165">
    <property type="term" value="P:signal transduction"/>
    <property type="evidence" value="ECO:0007669"/>
    <property type="project" value="InterPro"/>
</dbReference>
<dbReference type="Pfam" id="PF03822">
    <property type="entry name" value="NAF"/>
    <property type="match status" value="1"/>
</dbReference>
<name>A0AA88AR16_FICCA</name>
<organism evidence="2 3">
    <name type="scientific">Ficus carica</name>
    <name type="common">Common fig</name>
    <dbReference type="NCBI Taxonomy" id="3494"/>
    <lineage>
        <taxon>Eukaryota</taxon>
        <taxon>Viridiplantae</taxon>
        <taxon>Streptophyta</taxon>
        <taxon>Embryophyta</taxon>
        <taxon>Tracheophyta</taxon>
        <taxon>Spermatophyta</taxon>
        <taxon>Magnoliopsida</taxon>
        <taxon>eudicotyledons</taxon>
        <taxon>Gunneridae</taxon>
        <taxon>Pentapetalae</taxon>
        <taxon>rosids</taxon>
        <taxon>fabids</taxon>
        <taxon>Rosales</taxon>
        <taxon>Moraceae</taxon>
        <taxon>Ficeae</taxon>
        <taxon>Ficus</taxon>
    </lineage>
</organism>
<dbReference type="AlphaFoldDB" id="A0AA88AR16"/>
<proteinExistence type="predicted"/>
<dbReference type="InterPro" id="IPR004041">
    <property type="entry name" value="NAF_dom"/>
</dbReference>
<reference evidence="2" key="1">
    <citation type="submission" date="2023-07" db="EMBL/GenBank/DDBJ databases">
        <title>draft genome sequence of fig (Ficus carica).</title>
        <authorList>
            <person name="Takahashi T."/>
            <person name="Nishimura K."/>
        </authorList>
    </citation>
    <scope>NUCLEOTIDE SEQUENCE</scope>
</reference>
<dbReference type="Proteomes" id="UP001187192">
    <property type="component" value="Unassembled WGS sequence"/>
</dbReference>
<accession>A0AA88AR16</accession>